<dbReference type="NCBIfam" id="TIGR00756">
    <property type="entry name" value="PPR"/>
    <property type="match status" value="3"/>
</dbReference>
<dbReference type="FunFam" id="1.25.40.10:FF:000090">
    <property type="entry name" value="Pentatricopeptide repeat-containing protein, chloroplastic"/>
    <property type="match status" value="1"/>
</dbReference>
<feature type="repeat" description="PPR" evidence="3">
    <location>
        <begin position="114"/>
        <end position="148"/>
    </location>
</feature>
<dbReference type="InterPro" id="IPR011990">
    <property type="entry name" value="TPR-like_helical_dom_sf"/>
</dbReference>
<dbReference type="PROSITE" id="PS50884">
    <property type="entry name" value="ZF_DOF_2"/>
    <property type="match status" value="1"/>
</dbReference>
<evidence type="ECO:0000256" key="3">
    <source>
        <dbReference type="PROSITE-ProRule" id="PRU00708"/>
    </source>
</evidence>
<evidence type="ECO:0000259" key="4">
    <source>
        <dbReference type="PROSITE" id="PS50884"/>
    </source>
</evidence>
<keyword evidence="6" id="KW-1185">Reference proteome</keyword>
<comment type="subcellular location">
    <subcellularLocation>
        <location evidence="2">Nucleus</location>
    </subcellularLocation>
</comment>
<sequence length="430" mass="47785">MAGNVFSNVSNKNLVVWNSLISCYCQNGLPDVSISLLPQILQHGLYPDSVSITSILAAVSSVAALLKGKAIHCYYIRLQIPEDIQVENALINMYLKCGCLKHAEHMFLVMSKRNLVTWNSMVAGYGSHGECHKAINLFNEMRNSAITPDEVTFLALISSCNHAGCTDEGLNLFRLMRENGIEPEMEHYINIVDLLGRAGRLEEAQSFIQNMVVAPERGIWLSLLSACRVHCNVELGQLAAGNLLKLDPTRGSNYIQLLNLYVDAGLPEKAANLRALMRQKGLTKVPGCSWIELKNKVDVFYSGDSSCPSAVEIYDTLNRLKNNMKKVKFYPEAGEALQEPGGGEGGKFFGGGGDRRLRLQHHPNNQVLKCPRCDLPNTKFCYYNNYNLSQSSHFCKSYRRYWTKGGVLRNVPVGGGCRKTKRSKPKTNTS</sequence>
<evidence type="ECO:0000256" key="2">
    <source>
        <dbReference type="PROSITE-ProRule" id="PRU00071"/>
    </source>
</evidence>
<feature type="repeat" description="PPR" evidence="3">
    <location>
        <begin position="13"/>
        <end position="47"/>
    </location>
</feature>
<comment type="caution">
    <text evidence="5">The sequence shown here is derived from an EMBL/GenBank/DDBJ whole genome shotgun (WGS) entry which is preliminary data.</text>
</comment>
<dbReference type="GO" id="GO:0003677">
    <property type="term" value="F:DNA binding"/>
    <property type="evidence" value="ECO:0007669"/>
    <property type="project" value="UniProtKB-UniRule"/>
</dbReference>
<gene>
    <name evidence="5" type="ORF">Fot_57571</name>
</gene>
<organism evidence="5 6">
    <name type="scientific">Forsythia ovata</name>
    <dbReference type="NCBI Taxonomy" id="205694"/>
    <lineage>
        <taxon>Eukaryota</taxon>
        <taxon>Viridiplantae</taxon>
        <taxon>Streptophyta</taxon>
        <taxon>Embryophyta</taxon>
        <taxon>Tracheophyta</taxon>
        <taxon>Spermatophyta</taxon>
        <taxon>Magnoliopsida</taxon>
        <taxon>eudicotyledons</taxon>
        <taxon>Gunneridae</taxon>
        <taxon>Pentapetalae</taxon>
        <taxon>asterids</taxon>
        <taxon>lamiids</taxon>
        <taxon>Lamiales</taxon>
        <taxon>Oleaceae</taxon>
        <taxon>Forsythieae</taxon>
        <taxon>Forsythia</taxon>
    </lineage>
</organism>
<evidence type="ECO:0000256" key="1">
    <source>
        <dbReference type="ARBA" id="ARBA00022737"/>
    </source>
</evidence>
<dbReference type="PROSITE" id="PS51375">
    <property type="entry name" value="PPR"/>
    <property type="match status" value="3"/>
</dbReference>
<feature type="domain" description="Dof-type" evidence="4">
    <location>
        <begin position="368"/>
        <end position="422"/>
    </location>
</feature>
<dbReference type="Proteomes" id="UP001604277">
    <property type="component" value="Unassembled WGS sequence"/>
</dbReference>
<dbReference type="InterPro" id="IPR002885">
    <property type="entry name" value="PPR_rpt"/>
</dbReference>
<dbReference type="GO" id="GO:0008270">
    <property type="term" value="F:zinc ion binding"/>
    <property type="evidence" value="ECO:0007669"/>
    <property type="project" value="UniProtKB-KW"/>
</dbReference>
<reference evidence="6" key="1">
    <citation type="submission" date="2024-07" db="EMBL/GenBank/DDBJ databases">
        <title>Two chromosome-level genome assemblies of Korean endemic species Abeliophyllum distichum and Forsythia ovata (Oleaceae).</title>
        <authorList>
            <person name="Jang H."/>
        </authorList>
    </citation>
    <scope>NUCLEOTIDE SEQUENCE [LARGE SCALE GENOMIC DNA]</scope>
</reference>
<feature type="repeat" description="PPR" evidence="3">
    <location>
        <begin position="149"/>
        <end position="183"/>
    </location>
</feature>
<accession>A0ABD1NVF4</accession>
<evidence type="ECO:0000313" key="5">
    <source>
        <dbReference type="EMBL" id="KAL2455392.1"/>
    </source>
</evidence>
<dbReference type="Pfam" id="PF01535">
    <property type="entry name" value="PPR"/>
    <property type="match status" value="2"/>
</dbReference>
<keyword evidence="1" id="KW-0677">Repeat</keyword>
<dbReference type="InterPro" id="IPR046960">
    <property type="entry name" value="PPR_At4g14850-like_plant"/>
</dbReference>
<protein>
    <submittedName>
        <fullName evidence="5">Pentatricopeptide repeat-containing protein</fullName>
    </submittedName>
</protein>
<name>A0ABD1NVF4_9LAMI</name>
<dbReference type="PANTHER" id="PTHR47926">
    <property type="entry name" value="PENTATRICOPEPTIDE REPEAT-CONTAINING PROTEIN"/>
    <property type="match status" value="1"/>
</dbReference>
<dbReference type="InterPro" id="IPR003851">
    <property type="entry name" value="Znf_Dof"/>
</dbReference>
<dbReference type="AlphaFoldDB" id="A0ABD1NVF4"/>
<dbReference type="InterPro" id="IPR046848">
    <property type="entry name" value="E_motif"/>
</dbReference>
<dbReference type="Gene3D" id="1.25.40.10">
    <property type="entry name" value="Tetratricopeptide repeat domain"/>
    <property type="match status" value="2"/>
</dbReference>
<keyword evidence="2" id="KW-0238">DNA-binding</keyword>
<dbReference type="GO" id="GO:0005634">
    <property type="term" value="C:nucleus"/>
    <property type="evidence" value="ECO:0007669"/>
    <property type="project" value="UniProtKB-SubCell"/>
</dbReference>
<dbReference type="PANTHER" id="PTHR47926:SF452">
    <property type="entry name" value="PENTATRICOPEPTIDE REPEAT-CONTAINING PROTEIN"/>
    <property type="match status" value="1"/>
</dbReference>
<keyword evidence="2" id="KW-0863">Zinc-finger</keyword>
<dbReference type="Pfam" id="PF02701">
    <property type="entry name" value="Zn_ribbon_Dof"/>
    <property type="match status" value="1"/>
</dbReference>
<dbReference type="EMBL" id="JBFOLJ010000117">
    <property type="protein sequence ID" value="KAL2455392.1"/>
    <property type="molecule type" value="Genomic_DNA"/>
</dbReference>
<keyword evidence="2" id="KW-0479">Metal-binding</keyword>
<dbReference type="Pfam" id="PF20431">
    <property type="entry name" value="E_motif"/>
    <property type="match status" value="1"/>
</dbReference>
<dbReference type="Pfam" id="PF13041">
    <property type="entry name" value="PPR_2"/>
    <property type="match status" value="1"/>
</dbReference>
<proteinExistence type="predicted"/>
<evidence type="ECO:0000313" key="6">
    <source>
        <dbReference type="Proteomes" id="UP001604277"/>
    </source>
</evidence>
<keyword evidence="2" id="KW-0539">Nucleus</keyword>
<keyword evidence="2" id="KW-0862">Zinc</keyword>